<dbReference type="EMBL" id="AFLW02000194">
    <property type="protein sequence ID" value="EMM80384.1"/>
    <property type="molecule type" value="Genomic_DNA"/>
</dbReference>
<comment type="caution">
    <text evidence="1">The sequence shown here is derived from an EMBL/GenBank/DDBJ whole genome shotgun (WGS) entry which is preliminary data.</text>
</comment>
<protein>
    <submittedName>
        <fullName evidence="1">Uncharacterized protein</fullName>
    </submittedName>
</protein>
<name>M6GCV6_LEPIR</name>
<gene>
    <name evidence="1" type="ORF">LEP1GSC037_1227</name>
</gene>
<dbReference type="Proteomes" id="UP000012128">
    <property type="component" value="Unassembled WGS sequence"/>
</dbReference>
<reference evidence="1 2" key="1">
    <citation type="submission" date="2013-01" db="EMBL/GenBank/DDBJ databases">
        <authorList>
            <person name="Harkins D.M."/>
            <person name="Durkin A.S."/>
            <person name="Brinkac L.M."/>
            <person name="Haft D.H."/>
            <person name="Selengut J.D."/>
            <person name="Sanka R."/>
            <person name="DePew J."/>
            <person name="Purushe J."/>
            <person name="Hospenthal D.R."/>
            <person name="Murray C.K."/>
            <person name="Pimentel G."/>
            <person name="Wasfy M."/>
            <person name="Parker T."/>
            <person name="Miller R.S."/>
            <person name="Vinetz J.M."/>
            <person name="Sutton G.G."/>
            <person name="Nierman W.C."/>
            <person name="Fouts D.E."/>
        </authorList>
    </citation>
    <scope>NUCLEOTIDE SEQUENCE [LARGE SCALE GENOMIC DNA]</scope>
    <source>
        <strain evidence="1 2">2006001854</strain>
    </source>
</reference>
<sequence>MESGRKIDPEFLDAKLNQTGFNRELLLFSLFYLQINFGSSSDHKTQEWKSQFAKIRKKQEEEDLSKIVSPFAYDSEESSFLSER</sequence>
<evidence type="ECO:0000313" key="2">
    <source>
        <dbReference type="Proteomes" id="UP000012128"/>
    </source>
</evidence>
<proteinExistence type="predicted"/>
<accession>M6GCV6</accession>
<evidence type="ECO:0000313" key="1">
    <source>
        <dbReference type="EMBL" id="EMM80384.1"/>
    </source>
</evidence>
<dbReference type="AlphaFoldDB" id="M6GCV6"/>
<organism evidence="1 2">
    <name type="scientific">Leptospira interrogans str. 2006001854</name>
    <dbReference type="NCBI Taxonomy" id="1001590"/>
    <lineage>
        <taxon>Bacteria</taxon>
        <taxon>Pseudomonadati</taxon>
        <taxon>Spirochaetota</taxon>
        <taxon>Spirochaetia</taxon>
        <taxon>Leptospirales</taxon>
        <taxon>Leptospiraceae</taxon>
        <taxon>Leptospira</taxon>
    </lineage>
</organism>